<dbReference type="AlphaFoldDB" id="Q5P1A2"/>
<dbReference type="HOGENOM" id="CLU_1607468_0_0_4"/>
<reference evidence="2 3" key="1">
    <citation type="journal article" date="2005" name="Arch. Microbiol.">
        <title>The genome sequence of an anaerobic aromatic-degrading denitrifying bacterium, strain EbN1.</title>
        <authorList>
            <person name="Rabus R."/>
            <person name="Kube M."/>
            <person name="Heider J."/>
            <person name="Beck A."/>
            <person name="Heitmann K."/>
            <person name="Widdel F."/>
            <person name="Reinhardt R."/>
        </authorList>
    </citation>
    <scope>NUCLEOTIDE SEQUENCE [LARGE SCALE GENOMIC DNA]</scope>
    <source>
        <strain evidence="2 3">EbN1</strain>
    </source>
</reference>
<dbReference type="Proteomes" id="UP000006552">
    <property type="component" value="Chromosome"/>
</dbReference>
<evidence type="ECO:0000313" key="3">
    <source>
        <dbReference type="Proteomes" id="UP000006552"/>
    </source>
</evidence>
<accession>Q5P1A2</accession>
<name>Q5P1A2_AROAE</name>
<protein>
    <submittedName>
        <fullName evidence="2">Uncharacterized protein</fullName>
    </submittedName>
</protein>
<feature type="compositionally biased region" description="Low complexity" evidence="1">
    <location>
        <begin position="127"/>
        <end position="149"/>
    </location>
</feature>
<dbReference type="KEGG" id="eba:ebA4898"/>
<gene>
    <name evidence="2" type="ORF">ebA4898</name>
</gene>
<dbReference type="EMBL" id="CR555306">
    <property type="protein sequence ID" value="CAI08912.1"/>
    <property type="molecule type" value="Genomic_DNA"/>
</dbReference>
<feature type="region of interest" description="Disordered" evidence="1">
    <location>
        <begin position="88"/>
        <end position="165"/>
    </location>
</feature>
<dbReference type="STRING" id="76114.ebA4898"/>
<evidence type="ECO:0000313" key="2">
    <source>
        <dbReference type="EMBL" id="CAI08912.1"/>
    </source>
</evidence>
<proteinExistence type="predicted"/>
<evidence type="ECO:0000256" key="1">
    <source>
        <dbReference type="SAM" id="MobiDB-lite"/>
    </source>
</evidence>
<keyword evidence="3" id="KW-1185">Reference proteome</keyword>
<sequence>MICSSPLHRLCQSHAIAGAENRALPRHPARAAGCGIASAISAAGSSRSSPDRSAPPTEISSCAGALPCSPNCTDSALPAVPRCQLTGRIARSRRRPSDVASVPLPRQKLPSAAAIRRRPSLADATTRSIRLAGRRSSASARPSSRKSASFFIGQGARPVPGRCRR</sequence>
<organism evidence="2 3">
    <name type="scientific">Aromatoleum aromaticum (strain DSM 19018 / LMG 30748 / EbN1)</name>
    <name type="common">Azoarcus sp. (strain EbN1)</name>
    <dbReference type="NCBI Taxonomy" id="76114"/>
    <lineage>
        <taxon>Bacteria</taxon>
        <taxon>Pseudomonadati</taxon>
        <taxon>Pseudomonadota</taxon>
        <taxon>Betaproteobacteria</taxon>
        <taxon>Rhodocyclales</taxon>
        <taxon>Rhodocyclaceae</taxon>
        <taxon>Aromatoleum</taxon>
    </lineage>
</organism>